<keyword evidence="2" id="KW-0732">Signal</keyword>
<dbReference type="OrthoDB" id="53254at2"/>
<gene>
    <name evidence="3" type="ORF">AKJ09_06766</name>
</gene>
<evidence type="ECO:0000313" key="4">
    <source>
        <dbReference type="Proteomes" id="UP000064967"/>
    </source>
</evidence>
<evidence type="ECO:0000313" key="3">
    <source>
        <dbReference type="EMBL" id="AKV00103.1"/>
    </source>
</evidence>
<feature type="signal peptide" evidence="2">
    <location>
        <begin position="1"/>
        <end position="23"/>
    </location>
</feature>
<dbReference type="KEGG" id="llu:AKJ09_06766"/>
<evidence type="ECO:0008006" key="5">
    <source>
        <dbReference type="Google" id="ProtNLM"/>
    </source>
</evidence>
<feature type="compositionally biased region" description="Low complexity" evidence="1">
    <location>
        <begin position="39"/>
        <end position="49"/>
    </location>
</feature>
<dbReference type="STRING" id="1391654.AKJ09_06766"/>
<protein>
    <recommendedName>
        <fullName evidence="5">Type IV fimbrial biogenesis protein PilY1</fullName>
    </recommendedName>
</protein>
<evidence type="ECO:0000256" key="1">
    <source>
        <dbReference type="SAM" id="MobiDB-lite"/>
    </source>
</evidence>
<sequence length="430" mass="45804">MRSSLLVACGSVALAVTALMACAASEDPAQPEPIPTPPVVDGAVPAPDSDAGKPDASDASVEGSACSNAGWCTTVLPDVDLLMKDIWAFPSRAIAVAESPTLGVKALEWTDAEARWRYIDDGTQNDSGLGRFVGKLWMPNENEVYYGVSPGYIYHGTRTAEQTWSWTRDRLANSSGVDLYDGNPEYWRREGASPTPSLGVWGTSGDDVYAWFKDTIYHRTRVDGAPPEWIVEYEALDSDAPGREQLFFFGAAGTSADDVWFSGARSRNEAGCALLVRKHAGVYQRVADGTVEDYAPCAARRGTELIGGAEGWLTDIQTLGPGDFVALKGARDVVRIKVEGEAYSVTATPVPTTVSTKELNSLTALAGNLWLGGAGLVVRGTSASGDGAFELSPIWPNGTPITTAIWQVRGASNTNLWAIGLRNALHKTTP</sequence>
<evidence type="ECO:0000256" key="2">
    <source>
        <dbReference type="SAM" id="SignalP"/>
    </source>
</evidence>
<accession>A0A0K1Q312</accession>
<reference evidence="3 4" key="1">
    <citation type="submission" date="2015-08" db="EMBL/GenBank/DDBJ databases">
        <authorList>
            <person name="Babu N.S."/>
            <person name="Beckwith C.J."/>
            <person name="Beseler K.G."/>
            <person name="Brison A."/>
            <person name="Carone J.V."/>
            <person name="Caskin T.P."/>
            <person name="Diamond M."/>
            <person name="Durham M.E."/>
            <person name="Foxe J.M."/>
            <person name="Go M."/>
            <person name="Henderson B.A."/>
            <person name="Jones I.B."/>
            <person name="McGettigan J.A."/>
            <person name="Micheletti S.J."/>
            <person name="Nasrallah M.E."/>
            <person name="Ortiz D."/>
            <person name="Piller C.R."/>
            <person name="Privatt S.R."/>
            <person name="Schneider S.L."/>
            <person name="Sharp S."/>
            <person name="Smith T.C."/>
            <person name="Stanton J.D."/>
            <person name="Ullery H.E."/>
            <person name="Wilson R.J."/>
            <person name="Serrano M.G."/>
            <person name="Buck G."/>
            <person name="Lee V."/>
            <person name="Wang Y."/>
            <person name="Carvalho R."/>
            <person name="Voegtly L."/>
            <person name="Shi R."/>
            <person name="Duckworth R."/>
            <person name="Johnson A."/>
            <person name="Loviza R."/>
            <person name="Walstead R."/>
            <person name="Shah Z."/>
            <person name="Kiflezghi M."/>
            <person name="Wade K."/>
            <person name="Ball S.L."/>
            <person name="Bradley K.W."/>
            <person name="Asai D.J."/>
            <person name="Bowman C.A."/>
            <person name="Russell D.A."/>
            <person name="Pope W.H."/>
            <person name="Jacobs-Sera D."/>
            <person name="Hendrix R.W."/>
            <person name="Hatfull G.F."/>
        </authorList>
    </citation>
    <scope>NUCLEOTIDE SEQUENCE [LARGE SCALE GENOMIC DNA]</scope>
    <source>
        <strain evidence="3 4">DSM 27648</strain>
    </source>
</reference>
<dbReference type="RefSeq" id="WP_146651452.1">
    <property type="nucleotide sequence ID" value="NZ_CP012333.1"/>
</dbReference>
<organism evidence="3 4">
    <name type="scientific">Labilithrix luteola</name>
    <dbReference type="NCBI Taxonomy" id="1391654"/>
    <lineage>
        <taxon>Bacteria</taxon>
        <taxon>Pseudomonadati</taxon>
        <taxon>Myxococcota</taxon>
        <taxon>Polyangia</taxon>
        <taxon>Polyangiales</taxon>
        <taxon>Labilitrichaceae</taxon>
        <taxon>Labilithrix</taxon>
    </lineage>
</organism>
<dbReference type="EMBL" id="CP012333">
    <property type="protein sequence ID" value="AKV00103.1"/>
    <property type="molecule type" value="Genomic_DNA"/>
</dbReference>
<dbReference type="Proteomes" id="UP000064967">
    <property type="component" value="Chromosome"/>
</dbReference>
<name>A0A0K1Q312_9BACT</name>
<dbReference type="AlphaFoldDB" id="A0A0K1Q312"/>
<proteinExistence type="predicted"/>
<feature type="region of interest" description="Disordered" evidence="1">
    <location>
        <begin position="27"/>
        <end position="61"/>
    </location>
</feature>
<dbReference type="PROSITE" id="PS51257">
    <property type="entry name" value="PROKAR_LIPOPROTEIN"/>
    <property type="match status" value="1"/>
</dbReference>
<keyword evidence="4" id="KW-1185">Reference proteome</keyword>
<feature type="chain" id="PRO_5005466790" description="Type IV fimbrial biogenesis protein PilY1" evidence="2">
    <location>
        <begin position="24"/>
        <end position="430"/>
    </location>
</feature>